<dbReference type="Proteomes" id="UP000093343">
    <property type="component" value="Unassembled WGS sequence"/>
</dbReference>
<dbReference type="PANTHER" id="PTHR12526">
    <property type="entry name" value="GLYCOSYLTRANSFERASE"/>
    <property type="match status" value="1"/>
</dbReference>
<dbReference type="SUPFAM" id="SSF53756">
    <property type="entry name" value="UDP-Glycosyltransferase/glycogen phosphorylase"/>
    <property type="match status" value="1"/>
</dbReference>
<keyword evidence="3" id="KW-1185">Reference proteome</keyword>
<dbReference type="CDD" id="cd03801">
    <property type="entry name" value="GT4_PimA-like"/>
    <property type="match status" value="1"/>
</dbReference>
<organism evidence="2 3">
    <name type="scientific">Flavobacterium piscis</name>
    <dbReference type="NCBI Taxonomy" id="1114874"/>
    <lineage>
        <taxon>Bacteria</taxon>
        <taxon>Pseudomonadati</taxon>
        <taxon>Bacteroidota</taxon>
        <taxon>Flavobacteriia</taxon>
        <taxon>Flavobacteriales</taxon>
        <taxon>Flavobacteriaceae</taxon>
        <taxon>Flavobacterium</taxon>
    </lineage>
</organism>
<accession>A0ABX2XEK6</accession>
<dbReference type="RefSeq" id="WP_065450902.1">
    <property type="nucleotide sequence ID" value="NZ_LVEN01000042.1"/>
</dbReference>
<reference evidence="3" key="1">
    <citation type="submission" date="2016-03" db="EMBL/GenBank/DDBJ databases">
        <title>Draft genome sequence of Paenibacillus glacialis DSM 22343.</title>
        <authorList>
            <person name="Shin S.-K."/>
            <person name="Yi H."/>
        </authorList>
    </citation>
    <scope>NUCLEOTIDE SEQUENCE [LARGE SCALE GENOMIC DNA]</scope>
    <source>
        <strain evidence="3">CCUG 60099</strain>
    </source>
</reference>
<dbReference type="Gene3D" id="3.40.50.2000">
    <property type="entry name" value="Glycogen Phosphorylase B"/>
    <property type="match status" value="2"/>
</dbReference>
<dbReference type="Pfam" id="PF00534">
    <property type="entry name" value="Glycos_transf_1"/>
    <property type="match status" value="1"/>
</dbReference>
<comment type="caution">
    <text evidence="2">The sequence shown here is derived from an EMBL/GenBank/DDBJ whole genome shotgun (WGS) entry which is preliminary data.</text>
</comment>
<evidence type="ECO:0000313" key="2">
    <source>
        <dbReference type="EMBL" id="OCB70585.1"/>
    </source>
</evidence>
<dbReference type="InterPro" id="IPR001296">
    <property type="entry name" value="Glyco_trans_1"/>
</dbReference>
<evidence type="ECO:0000259" key="1">
    <source>
        <dbReference type="Pfam" id="PF00534"/>
    </source>
</evidence>
<name>A0ABX2XEK6_9FLAO</name>
<gene>
    <name evidence="2" type="ORF">FLP_18080</name>
</gene>
<protein>
    <recommendedName>
        <fullName evidence="1">Glycosyl transferase family 1 domain-containing protein</fullName>
    </recommendedName>
</protein>
<evidence type="ECO:0000313" key="3">
    <source>
        <dbReference type="Proteomes" id="UP000093343"/>
    </source>
</evidence>
<proteinExistence type="predicted"/>
<feature type="domain" description="Glycosyl transferase family 1" evidence="1">
    <location>
        <begin position="212"/>
        <end position="345"/>
    </location>
</feature>
<sequence>MKKILIIGPIGDFGGRELESGFMASALSSKYIVDICTTGSLSNKSQVFNFNKKQKVFSLADLACQQYLVLKLLALLSYVKNSCKGVWSSYVNNNIAKYFFNYNKKRLLIVQKLVAQYDVIFICAQLSSSLVNDIITFAKLNNKKILFRTTGTISEGSFPYIENVNSFIHHSKVNASNLEKFKNHDYVIIDQCAFNEKELLNVSLSQSGIHNFLILGRLSPEKGVEELISFFLQVCLKNDTLYLAGNGPLENYLRNKYKEADNIKFLGFIEREHLSDLFNRIDCLIICSPEESGPLVGVESMAAGKLIISTRVGAMTERLAESLNQFWFDYNDLESFKKTVQSVKLLNQDEVKSISDSLRDCYLKDYSLDKIKKKYLSTVNGVLNK</sequence>
<dbReference type="EMBL" id="LVEN01000042">
    <property type="protein sequence ID" value="OCB70585.1"/>
    <property type="molecule type" value="Genomic_DNA"/>
</dbReference>